<keyword evidence="4" id="KW-0862">Zinc</keyword>
<dbReference type="EMBL" id="JAWZYT010004954">
    <property type="protein sequence ID" value="KAK4292050.1"/>
    <property type="molecule type" value="Genomic_DNA"/>
</dbReference>
<evidence type="ECO:0000313" key="7">
    <source>
        <dbReference type="EMBL" id="KAK4292050.1"/>
    </source>
</evidence>
<evidence type="ECO:0000256" key="1">
    <source>
        <dbReference type="ARBA" id="ARBA00004496"/>
    </source>
</evidence>
<organism evidence="7 8">
    <name type="scientific">Petrolisthes manimaculis</name>
    <dbReference type="NCBI Taxonomy" id="1843537"/>
    <lineage>
        <taxon>Eukaryota</taxon>
        <taxon>Metazoa</taxon>
        <taxon>Ecdysozoa</taxon>
        <taxon>Arthropoda</taxon>
        <taxon>Crustacea</taxon>
        <taxon>Multicrustacea</taxon>
        <taxon>Malacostraca</taxon>
        <taxon>Eumalacostraca</taxon>
        <taxon>Eucarida</taxon>
        <taxon>Decapoda</taxon>
        <taxon>Pleocyemata</taxon>
        <taxon>Anomura</taxon>
        <taxon>Galatheoidea</taxon>
        <taxon>Porcellanidae</taxon>
        <taxon>Petrolisthes</taxon>
    </lineage>
</organism>
<proteinExistence type="inferred from homology"/>
<dbReference type="Gene3D" id="2.10.110.10">
    <property type="entry name" value="Cysteine Rich Protein"/>
    <property type="match status" value="1"/>
</dbReference>
<keyword evidence="5" id="KW-0440">LIM domain</keyword>
<evidence type="ECO:0000256" key="3">
    <source>
        <dbReference type="ARBA" id="ARBA00022723"/>
    </source>
</evidence>
<sequence>MTVTTITHTQHAVHHDELIRECVSALWTDGYQVDRIGPLKDFSFYHTGCFKCYACNSKLTLKTYCNNQNDQDDKEVYCSSHVPKPGPGHLDGEAVGIRSALNVPRSAQFVNDQIRPGGRPSLDGDALVLRSPYSR</sequence>
<dbReference type="FunFam" id="2.10.110.10:FF:000108">
    <property type="entry name" value="LIM domain containing protein"/>
    <property type="match status" value="1"/>
</dbReference>
<dbReference type="GO" id="GO:0046872">
    <property type="term" value="F:metal ion binding"/>
    <property type="evidence" value="ECO:0007669"/>
    <property type="project" value="UniProtKB-KW"/>
</dbReference>
<comment type="caution">
    <text evidence="7">The sequence shown here is derived from an EMBL/GenBank/DDBJ whole genome shotgun (WGS) entry which is preliminary data.</text>
</comment>
<dbReference type="GO" id="GO:0005737">
    <property type="term" value="C:cytoplasm"/>
    <property type="evidence" value="ECO:0007669"/>
    <property type="project" value="UniProtKB-SubCell"/>
</dbReference>
<evidence type="ECO:0000256" key="6">
    <source>
        <dbReference type="ARBA" id="ARBA00061626"/>
    </source>
</evidence>
<comment type="similarity">
    <text evidence="6">Belongs to the transglutaminase-like superfamily.</text>
</comment>
<evidence type="ECO:0000256" key="4">
    <source>
        <dbReference type="ARBA" id="ARBA00022833"/>
    </source>
</evidence>
<accession>A0AAE1NL63</accession>
<evidence type="ECO:0000313" key="8">
    <source>
        <dbReference type="Proteomes" id="UP001292094"/>
    </source>
</evidence>
<protein>
    <recommendedName>
        <fullName evidence="9">LIM zinc-binding domain-containing protein</fullName>
    </recommendedName>
</protein>
<keyword evidence="3" id="KW-0479">Metal-binding</keyword>
<evidence type="ECO:0008006" key="9">
    <source>
        <dbReference type="Google" id="ProtNLM"/>
    </source>
</evidence>
<comment type="subcellular location">
    <subcellularLocation>
        <location evidence="1">Cytoplasm</location>
    </subcellularLocation>
</comment>
<keyword evidence="2" id="KW-0963">Cytoplasm</keyword>
<evidence type="ECO:0000256" key="2">
    <source>
        <dbReference type="ARBA" id="ARBA00022490"/>
    </source>
</evidence>
<keyword evidence="8" id="KW-1185">Reference proteome</keyword>
<name>A0AAE1NL63_9EUCA</name>
<reference evidence="7" key="1">
    <citation type="submission" date="2023-11" db="EMBL/GenBank/DDBJ databases">
        <title>Genome assemblies of two species of porcelain crab, Petrolisthes cinctipes and Petrolisthes manimaculis (Anomura: Porcellanidae).</title>
        <authorList>
            <person name="Angst P."/>
        </authorList>
    </citation>
    <scope>NUCLEOTIDE SEQUENCE</scope>
    <source>
        <strain evidence="7">PB745_02</strain>
        <tissue evidence="7">Gill</tissue>
    </source>
</reference>
<gene>
    <name evidence="7" type="ORF">Pmani_035162</name>
</gene>
<evidence type="ECO:0000256" key="5">
    <source>
        <dbReference type="ARBA" id="ARBA00023038"/>
    </source>
</evidence>
<dbReference type="AlphaFoldDB" id="A0AAE1NL63"/>
<dbReference type="Proteomes" id="UP001292094">
    <property type="component" value="Unassembled WGS sequence"/>
</dbReference>
<feature type="non-terminal residue" evidence="7">
    <location>
        <position position="135"/>
    </location>
</feature>